<evidence type="ECO:0000256" key="1">
    <source>
        <dbReference type="ARBA" id="ARBA00022729"/>
    </source>
</evidence>
<name>A0A7W3T7Q0_9ACTN</name>
<sequence length="445" mass="45818">MRFRATPGRRRRAALLTLLSFLPAVGLIVFTGPSASAHGAPMGPGSRTFLCWQHAVTQSGQIDPTNPACRAALQQGGATAYYNWFAVLQSNAQGRTRGFIPDGQLCSGGSGAYDFSGFDLARDDWPYTHVTAGAPFRFTYNVWAHHPGTFHLYVTKDGYDPTKPLTWDDLEDQPFHSVTDPPWTGSVGTVEAEYYWTANLPRNKTGKHIIYMHWVRSDSPENFYSCSDVVFDGGSGEVTIPGVGSGGPGGNTVGGGTGGNSGGDNGGNGGDNGGANAGGGDNGGGDNGGNGGGDNGGSGPIGAECTAQRTIVSSWSGGYQAEVTVTNALDVALTGWTASWNQPAGSTLDQVWSGTSSVHGNHVMVQNASWNGSLAPGASTTFGYIASGSPPADSTVECGGFRAGTQAGDQHAAHAQHAGHTTQAGPAAETLLDRMLSGARSLISA</sequence>
<evidence type="ECO:0000256" key="5">
    <source>
        <dbReference type="SAM" id="MobiDB-lite"/>
    </source>
</evidence>
<dbReference type="Gene3D" id="2.60.40.290">
    <property type="match status" value="1"/>
</dbReference>
<dbReference type="SUPFAM" id="SSF49384">
    <property type="entry name" value="Carbohydrate-binding domain"/>
    <property type="match status" value="1"/>
</dbReference>
<dbReference type="EMBL" id="VKHS01000836">
    <property type="protein sequence ID" value="MBB0232261.1"/>
    <property type="molecule type" value="Genomic_DNA"/>
</dbReference>
<dbReference type="InterPro" id="IPR018366">
    <property type="entry name" value="CBM2_CS"/>
</dbReference>
<evidence type="ECO:0000259" key="6">
    <source>
        <dbReference type="PROSITE" id="PS51173"/>
    </source>
</evidence>
<feature type="region of interest" description="Disordered" evidence="5">
    <location>
        <begin position="240"/>
        <end position="301"/>
    </location>
</feature>
<keyword evidence="4" id="KW-0624">Polysaccharide degradation</keyword>
<keyword evidence="2" id="KW-0378">Hydrolase</keyword>
<dbReference type="Gene3D" id="2.70.50.50">
    <property type="entry name" value="chitin-binding protein cbp21"/>
    <property type="match status" value="1"/>
</dbReference>
<evidence type="ECO:0000313" key="8">
    <source>
        <dbReference type="Proteomes" id="UP000530234"/>
    </source>
</evidence>
<feature type="compositionally biased region" description="Gly residues" evidence="5">
    <location>
        <begin position="243"/>
        <end position="300"/>
    </location>
</feature>
<proteinExistence type="predicted"/>
<dbReference type="GO" id="GO:0000272">
    <property type="term" value="P:polysaccharide catabolic process"/>
    <property type="evidence" value="ECO:0007669"/>
    <property type="project" value="UniProtKB-KW"/>
</dbReference>
<dbReference type="InterPro" id="IPR001919">
    <property type="entry name" value="CBD2"/>
</dbReference>
<keyword evidence="8" id="KW-1185">Reference proteome</keyword>
<gene>
    <name evidence="7" type="ORF">FOE67_22870</name>
</gene>
<dbReference type="PROSITE" id="PS51173">
    <property type="entry name" value="CBM2"/>
    <property type="match status" value="1"/>
</dbReference>
<organism evidence="7 8">
    <name type="scientific">Streptomyces calidiresistens</name>
    <dbReference type="NCBI Taxonomy" id="1485586"/>
    <lineage>
        <taxon>Bacteria</taxon>
        <taxon>Bacillati</taxon>
        <taxon>Actinomycetota</taxon>
        <taxon>Actinomycetes</taxon>
        <taxon>Kitasatosporales</taxon>
        <taxon>Streptomycetaceae</taxon>
        <taxon>Streptomyces</taxon>
    </lineage>
</organism>
<dbReference type="InterPro" id="IPR014756">
    <property type="entry name" value="Ig_E-set"/>
</dbReference>
<evidence type="ECO:0000256" key="2">
    <source>
        <dbReference type="ARBA" id="ARBA00022801"/>
    </source>
</evidence>
<dbReference type="Proteomes" id="UP000530234">
    <property type="component" value="Unassembled WGS sequence"/>
</dbReference>
<keyword evidence="4" id="KW-0119">Carbohydrate metabolism</keyword>
<dbReference type="CDD" id="cd21177">
    <property type="entry name" value="LPMO_AA10"/>
    <property type="match status" value="1"/>
</dbReference>
<feature type="domain" description="CBM2" evidence="6">
    <location>
        <begin position="298"/>
        <end position="401"/>
    </location>
</feature>
<keyword evidence="3" id="KW-0326">Glycosidase</keyword>
<protein>
    <submittedName>
        <fullName evidence="7">Chitin-binding protein</fullName>
    </submittedName>
</protein>
<dbReference type="InterPro" id="IPR051024">
    <property type="entry name" value="GlcNAc_Chitin_IntDeg"/>
</dbReference>
<dbReference type="AlphaFoldDB" id="A0A7W3T7Q0"/>
<evidence type="ECO:0000256" key="3">
    <source>
        <dbReference type="ARBA" id="ARBA00023295"/>
    </source>
</evidence>
<keyword evidence="1" id="KW-0732">Signal</keyword>
<dbReference type="PANTHER" id="PTHR34823:SF1">
    <property type="entry name" value="CHITIN-BINDING TYPE-4 DOMAIN-CONTAINING PROTEIN"/>
    <property type="match status" value="1"/>
</dbReference>
<comment type="caution">
    <text evidence="7">The sequence shown here is derived from an EMBL/GenBank/DDBJ whole genome shotgun (WGS) entry which is preliminary data.</text>
</comment>
<evidence type="ECO:0000313" key="7">
    <source>
        <dbReference type="EMBL" id="MBB0232261.1"/>
    </source>
</evidence>
<dbReference type="PANTHER" id="PTHR34823">
    <property type="entry name" value="GLCNAC-BINDING PROTEIN A"/>
    <property type="match status" value="1"/>
</dbReference>
<dbReference type="PROSITE" id="PS00561">
    <property type="entry name" value="CBM2_A"/>
    <property type="match status" value="1"/>
</dbReference>
<dbReference type="InterPro" id="IPR008965">
    <property type="entry name" value="CBM2/CBM3_carb-bd_dom_sf"/>
</dbReference>
<dbReference type="InterPro" id="IPR004302">
    <property type="entry name" value="Cellulose/chitin-bd_N"/>
</dbReference>
<dbReference type="GO" id="GO:0030247">
    <property type="term" value="F:polysaccharide binding"/>
    <property type="evidence" value="ECO:0007669"/>
    <property type="project" value="UniProtKB-UniRule"/>
</dbReference>
<dbReference type="GO" id="GO:0004553">
    <property type="term" value="F:hydrolase activity, hydrolyzing O-glycosyl compounds"/>
    <property type="evidence" value="ECO:0007669"/>
    <property type="project" value="InterPro"/>
</dbReference>
<accession>A0A7W3T7Q0</accession>
<dbReference type="InterPro" id="IPR012291">
    <property type="entry name" value="CBM2_carb-bd_dom_sf"/>
</dbReference>
<dbReference type="Pfam" id="PF03067">
    <property type="entry name" value="LPMO_10"/>
    <property type="match status" value="1"/>
</dbReference>
<dbReference type="Pfam" id="PF00553">
    <property type="entry name" value="CBM_2"/>
    <property type="match status" value="1"/>
</dbReference>
<dbReference type="SMART" id="SM00637">
    <property type="entry name" value="CBD_II"/>
    <property type="match status" value="1"/>
</dbReference>
<evidence type="ECO:0000256" key="4">
    <source>
        <dbReference type="ARBA" id="ARBA00023326"/>
    </source>
</evidence>
<dbReference type="SUPFAM" id="SSF81296">
    <property type="entry name" value="E set domains"/>
    <property type="match status" value="1"/>
</dbReference>
<reference evidence="8" key="1">
    <citation type="submission" date="2019-10" db="EMBL/GenBank/DDBJ databases">
        <title>Streptomyces sp. nov., a novel actinobacterium isolated from alkaline environment.</title>
        <authorList>
            <person name="Golinska P."/>
        </authorList>
    </citation>
    <scope>NUCLEOTIDE SEQUENCE [LARGE SCALE GENOMIC DNA]</scope>
    <source>
        <strain evidence="8">DSM 42108</strain>
    </source>
</reference>